<sequence length="81" mass="8851">MGLLGMVLGLPLAPARGVGWTLRQVLAAAEREYHAPEAVRRELVELERQLEAGLISEDEFDSREDELLDRLAGPRPGGTEG</sequence>
<gene>
    <name evidence="1" type="ORF">G443_002457</name>
</gene>
<proteinExistence type="predicted"/>
<dbReference type="RefSeq" id="WP_016699676.1">
    <property type="nucleotide sequence ID" value="NZ_AUBJ02000001.1"/>
</dbReference>
<dbReference type="Pfam" id="PF05120">
    <property type="entry name" value="GvpG"/>
    <property type="match status" value="1"/>
</dbReference>
<accession>A0ABT1JI54</accession>
<name>A0ABT1JI54_ACTCY</name>
<keyword evidence="2" id="KW-1185">Reference proteome</keyword>
<comment type="caution">
    <text evidence="1">The sequence shown here is derived from an EMBL/GenBank/DDBJ whole genome shotgun (WGS) entry which is preliminary data.</text>
</comment>
<organism evidence="1 2">
    <name type="scientific">Actinoalloteichus caeruleus DSM 43889</name>
    <dbReference type="NCBI Taxonomy" id="1120930"/>
    <lineage>
        <taxon>Bacteria</taxon>
        <taxon>Bacillati</taxon>
        <taxon>Actinomycetota</taxon>
        <taxon>Actinomycetes</taxon>
        <taxon>Pseudonocardiales</taxon>
        <taxon>Pseudonocardiaceae</taxon>
        <taxon>Actinoalloteichus</taxon>
        <taxon>Actinoalloteichus cyanogriseus</taxon>
    </lineage>
</organism>
<dbReference type="Proteomes" id="UP000791080">
    <property type="component" value="Unassembled WGS sequence"/>
</dbReference>
<dbReference type="EMBL" id="AUBJ02000001">
    <property type="protein sequence ID" value="MCP2332187.1"/>
    <property type="molecule type" value="Genomic_DNA"/>
</dbReference>
<evidence type="ECO:0000313" key="1">
    <source>
        <dbReference type="EMBL" id="MCP2332187.1"/>
    </source>
</evidence>
<protein>
    <submittedName>
        <fullName evidence="1">Gas vesicle protein G</fullName>
    </submittedName>
</protein>
<dbReference type="InterPro" id="IPR007804">
    <property type="entry name" value="GvpG"/>
</dbReference>
<reference evidence="1 2" key="1">
    <citation type="submission" date="2022-06" db="EMBL/GenBank/DDBJ databases">
        <title>Genomic Encyclopedia of Type Strains, Phase I: the one thousand microbial genomes (KMG-I) project.</title>
        <authorList>
            <person name="Kyrpides N."/>
        </authorList>
    </citation>
    <scope>NUCLEOTIDE SEQUENCE [LARGE SCALE GENOMIC DNA]</scope>
    <source>
        <strain evidence="1 2">DSM 43889</strain>
    </source>
</reference>
<evidence type="ECO:0000313" key="2">
    <source>
        <dbReference type="Proteomes" id="UP000791080"/>
    </source>
</evidence>